<keyword evidence="4" id="KW-0378">Hydrolase</keyword>
<dbReference type="SUPFAM" id="SSF55545">
    <property type="entry name" value="beta-N-acetylhexosaminidase-like domain"/>
    <property type="match status" value="1"/>
</dbReference>
<evidence type="ECO:0000259" key="8">
    <source>
        <dbReference type="Pfam" id="PF02838"/>
    </source>
</evidence>
<reference evidence="9 10" key="1">
    <citation type="submission" date="2019-12" db="EMBL/GenBank/DDBJ databases">
        <title>Genome sequence of Streptomyces bambusae.</title>
        <authorList>
            <person name="Bansal K."/>
            <person name="Choksket S."/>
            <person name="Korpole S."/>
            <person name="Patil P.B."/>
        </authorList>
    </citation>
    <scope>NUCLEOTIDE SEQUENCE [LARGE SCALE GENOMIC DNA]</scope>
    <source>
        <strain evidence="9 10">SK60</strain>
    </source>
</reference>
<dbReference type="InterPro" id="IPR025705">
    <property type="entry name" value="Beta_hexosaminidase_sua/sub"/>
</dbReference>
<protein>
    <recommendedName>
        <fullName evidence="3">beta-N-acetylhexosaminidase</fullName>
        <ecNumber evidence="3">3.2.1.52</ecNumber>
    </recommendedName>
</protein>
<feature type="domain" description="Glycoside hydrolase family 20 catalytic" evidence="7">
    <location>
        <begin position="177"/>
        <end position="492"/>
    </location>
</feature>
<dbReference type="InterPro" id="IPR015883">
    <property type="entry name" value="Glyco_hydro_20_cat"/>
</dbReference>
<feature type="domain" description="Beta-hexosaminidase bacterial type N-terminal" evidence="8">
    <location>
        <begin position="43"/>
        <end position="173"/>
    </location>
</feature>
<sequence length="531" mass="56156">MRLRTALTGALTALALLLAGGPADARDPLGGPAEAMAALPDTVVPVPAQTVADGSTFTLTQAVTVTAGTPEARGVAEYLASVLRTSTGHPVPVTTGPPPASGGIALLLSGAPASVGAEGYRLTTTAGGVTVRAQQPAGLFHGVQTLLQLMPPAVMSPTVRPGPWTVPGGTVTDRPRFAYRGAMLDVARHFFTVEQVRRYIDQLALYKINMLHLHLSDDQGWRIAVNSWPDLAEYGGSTQVGGGPGGYWTQADYTAIVRYAASRFVTVVPELDMPGHTNAALASYAELNCDGVAPPLYTGTQVGFSSLCVPLETTYTFIDQVVGEIAALTPGPYLHIGGDEAASTPPADYRAFIERAQRIVAAHGKTVVGWHEIAGAAPLPSTVAQYWGTTRTHLTLAAAAAKGTKVVMSPANLAYLDMKYDRRTPLGLSWAGYIEVDKAYDWDPAGRVSGVGESAVLGVEAPLWTETVVTPADIDYMAFPRLPALAELGWSPWSTHDLRSFQRRLGAQGPRWKTMGITYYRSPKIAWPAGS</sequence>
<dbReference type="InterPro" id="IPR017853">
    <property type="entry name" value="GH"/>
</dbReference>
<dbReference type="InterPro" id="IPR029018">
    <property type="entry name" value="Hex-like_dom2"/>
</dbReference>
<dbReference type="PANTHER" id="PTHR22600">
    <property type="entry name" value="BETA-HEXOSAMINIDASE"/>
    <property type="match status" value="1"/>
</dbReference>
<evidence type="ECO:0000256" key="3">
    <source>
        <dbReference type="ARBA" id="ARBA00012663"/>
    </source>
</evidence>
<comment type="caution">
    <text evidence="9">The sequence shown here is derived from an EMBL/GenBank/DDBJ whole genome shotgun (WGS) entry which is preliminary data.</text>
</comment>
<evidence type="ECO:0000259" key="7">
    <source>
        <dbReference type="Pfam" id="PF00728"/>
    </source>
</evidence>
<keyword evidence="5" id="KW-0326">Glycosidase</keyword>
<evidence type="ECO:0000313" key="9">
    <source>
        <dbReference type="EMBL" id="MBW5485507.1"/>
    </source>
</evidence>
<feature type="signal peptide" evidence="6">
    <location>
        <begin position="1"/>
        <end position="25"/>
    </location>
</feature>
<dbReference type="InterPro" id="IPR015882">
    <property type="entry name" value="HEX_bac_N"/>
</dbReference>
<keyword evidence="10" id="KW-1185">Reference proteome</keyword>
<dbReference type="Pfam" id="PF00728">
    <property type="entry name" value="Glyco_hydro_20"/>
    <property type="match status" value="1"/>
</dbReference>
<evidence type="ECO:0000256" key="4">
    <source>
        <dbReference type="ARBA" id="ARBA00022801"/>
    </source>
</evidence>
<accession>A0ABS6ZCQ1</accession>
<dbReference type="PRINTS" id="PR00738">
    <property type="entry name" value="GLHYDRLASE20"/>
</dbReference>
<evidence type="ECO:0000256" key="5">
    <source>
        <dbReference type="ARBA" id="ARBA00023295"/>
    </source>
</evidence>
<name>A0ABS6ZCQ1_9ACTN</name>
<feature type="chain" id="PRO_5046700847" description="beta-N-acetylhexosaminidase" evidence="6">
    <location>
        <begin position="26"/>
        <end position="531"/>
    </location>
</feature>
<comment type="similarity">
    <text evidence="2">Belongs to the glycosyl hydrolase 20 family.</text>
</comment>
<dbReference type="PANTHER" id="PTHR22600:SF57">
    <property type="entry name" value="BETA-N-ACETYLHEXOSAMINIDASE"/>
    <property type="match status" value="1"/>
</dbReference>
<organism evidence="9 10">
    <name type="scientific">Streptomyces bambusae</name>
    <dbReference type="NCBI Taxonomy" id="1550616"/>
    <lineage>
        <taxon>Bacteria</taxon>
        <taxon>Bacillati</taxon>
        <taxon>Actinomycetota</taxon>
        <taxon>Actinomycetes</taxon>
        <taxon>Kitasatosporales</taxon>
        <taxon>Streptomycetaceae</taxon>
        <taxon>Streptomyces</taxon>
    </lineage>
</organism>
<dbReference type="Gene3D" id="3.30.379.10">
    <property type="entry name" value="Chitobiase/beta-hexosaminidase domain 2-like"/>
    <property type="match status" value="1"/>
</dbReference>
<dbReference type="RefSeq" id="WP_219670402.1">
    <property type="nucleotide sequence ID" value="NZ_WTFF01000261.1"/>
</dbReference>
<evidence type="ECO:0000256" key="6">
    <source>
        <dbReference type="SAM" id="SignalP"/>
    </source>
</evidence>
<dbReference type="Proteomes" id="UP000812013">
    <property type="component" value="Unassembled WGS sequence"/>
</dbReference>
<dbReference type="SUPFAM" id="SSF51445">
    <property type="entry name" value="(Trans)glycosidases"/>
    <property type="match status" value="1"/>
</dbReference>
<dbReference type="Gene3D" id="3.20.20.80">
    <property type="entry name" value="Glycosidases"/>
    <property type="match status" value="1"/>
</dbReference>
<dbReference type="EMBL" id="WTFF01000261">
    <property type="protein sequence ID" value="MBW5485507.1"/>
    <property type="molecule type" value="Genomic_DNA"/>
</dbReference>
<evidence type="ECO:0000256" key="1">
    <source>
        <dbReference type="ARBA" id="ARBA00001231"/>
    </source>
</evidence>
<evidence type="ECO:0000313" key="10">
    <source>
        <dbReference type="Proteomes" id="UP000812013"/>
    </source>
</evidence>
<keyword evidence="6" id="KW-0732">Signal</keyword>
<evidence type="ECO:0000256" key="2">
    <source>
        <dbReference type="ARBA" id="ARBA00006285"/>
    </source>
</evidence>
<proteinExistence type="inferred from homology"/>
<gene>
    <name evidence="9" type="ORF">GPJ59_27465</name>
</gene>
<dbReference type="Pfam" id="PF02838">
    <property type="entry name" value="Glyco_hydro_20b"/>
    <property type="match status" value="1"/>
</dbReference>
<comment type="catalytic activity">
    <reaction evidence="1">
        <text>Hydrolysis of terminal non-reducing N-acetyl-D-hexosamine residues in N-acetyl-beta-D-hexosaminides.</text>
        <dbReference type="EC" id="3.2.1.52"/>
    </reaction>
</comment>
<dbReference type="CDD" id="cd06568">
    <property type="entry name" value="GH20_SpHex_like"/>
    <property type="match status" value="1"/>
</dbReference>
<dbReference type="EC" id="3.2.1.52" evidence="3"/>